<evidence type="ECO:0008006" key="10">
    <source>
        <dbReference type="Google" id="ProtNLM"/>
    </source>
</evidence>
<dbReference type="Proteomes" id="UP000253606">
    <property type="component" value="Chromosome"/>
</dbReference>
<keyword evidence="3 6" id="KW-0812">Transmembrane</keyword>
<feature type="transmembrane region" description="Helical" evidence="7">
    <location>
        <begin position="36"/>
        <end position="58"/>
    </location>
</feature>
<dbReference type="PANTHER" id="PTHR45724:SF13">
    <property type="entry name" value="AQUAPORIN NIP1-1-RELATED"/>
    <property type="match status" value="1"/>
</dbReference>
<dbReference type="Gene3D" id="1.20.1080.10">
    <property type="entry name" value="Glycerol uptake facilitator protein"/>
    <property type="match status" value="1"/>
</dbReference>
<dbReference type="AlphaFoldDB" id="A0A2Z5G2G1"/>
<evidence type="ECO:0000256" key="2">
    <source>
        <dbReference type="ARBA" id="ARBA00022448"/>
    </source>
</evidence>
<evidence type="ECO:0000313" key="8">
    <source>
        <dbReference type="EMBL" id="AXC13004.1"/>
    </source>
</evidence>
<evidence type="ECO:0000256" key="5">
    <source>
        <dbReference type="ARBA" id="ARBA00023136"/>
    </source>
</evidence>
<gene>
    <name evidence="8" type="ORF">ACPOL_3723</name>
</gene>
<feature type="transmembrane region" description="Helical" evidence="7">
    <location>
        <begin position="104"/>
        <end position="122"/>
    </location>
</feature>
<dbReference type="KEGG" id="abas:ACPOL_3723"/>
<dbReference type="PANTHER" id="PTHR45724">
    <property type="entry name" value="AQUAPORIN NIP2-1"/>
    <property type="match status" value="1"/>
</dbReference>
<dbReference type="SUPFAM" id="SSF81338">
    <property type="entry name" value="Aquaporin-like"/>
    <property type="match status" value="1"/>
</dbReference>
<organism evidence="8 9">
    <name type="scientific">Acidisarcina polymorpha</name>
    <dbReference type="NCBI Taxonomy" id="2211140"/>
    <lineage>
        <taxon>Bacteria</taxon>
        <taxon>Pseudomonadati</taxon>
        <taxon>Acidobacteriota</taxon>
        <taxon>Terriglobia</taxon>
        <taxon>Terriglobales</taxon>
        <taxon>Acidobacteriaceae</taxon>
        <taxon>Acidisarcina</taxon>
    </lineage>
</organism>
<sequence>MGGTLGIALVALAMGSLFTDPPVSYAMTMPGPGGEMIAFTAETLISFLLMATILICVSSPRLIRFTALAIGVLVDVLIIIEAPLSGTSMNPARTLASAVPGMMWQHIWVYLAGPPLGMFVAAQLHKHSLKNAEYGCAKLLHPPNVRCIHCGYLCD</sequence>
<dbReference type="GO" id="GO:0016020">
    <property type="term" value="C:membrane"/>
    <property type="evidence" value="ECO:0007669"/>
    <property type="project" value="UniProtKB-SubCell"/>
</dbReference>
<evidence type="ECO:0000313" key="9">
    <source>
        <dbReference type="Proteomes" id="UP000253606"/>
    </source>
</evidence>
<comment type="similarity">
    <text evidence="6">Belongs to the MIP/aquaporin (TC 1.A.8) family.</text>
</comment>
<keyword evidence="5 7" id="KW-0472">Membrane</keyword>
<protein>
    <recommendedName>
        <fullName evidence="10">Aquaporin Z</fullName>
    </recommendedName>
</protein>
<dbReference type="InterPro" id="IPR000425">
    <property type="entry name" value="MIP"/>
</dbReference>
<evidence type="ECO:0000256" key="6">
    <source>
        <dbReference type="RuleBase" id="RU000477"/>
    </source>
</evidence>
<reference evidence="8 9" key="1">
    <citation type="journal article" date="2018" name="Front. Microbiol.">
        <title>Hydrolytic Capabilities as a Key to Environmental Success: Chitinolytic and Cellulolytic Acidobacteria From Acidic Sub-arctic Soils and Boreal Peatlands.</title>
        <authorList>
            <person name="Belova S.E."/>
            <person name="Ravin N.V."/>
            <person name="Pankratov T.A."/>
            <person name="Rakitin A.L."/>
            <person name="Ivanova A.A."/>
            <person name="Beletsky A.V."/>
            <person name="Mardanov A.V."/>
            <person name="Sinninghe Damste J.S."/>
            <person name="Dedysh S.N."/>
        </authorList>
    </citation>
    <scope>NUCLEOTIDE SEQUENCE [LARGE SCALE GENOMIC DNA]</scope>
    <source>
        <strain evidence="8 9">SBC82</strain>
    </source>
</reference>
<dbReference type="InterPro" id="IPR034294">
    <property type="entry name" value="Aquaporin_transptr"/>
</dbReference>
<feature type="transmembrane region" description="Helical" evidence="7">
    <location>
        <begin position="65"/>
        <end position="84"/>
    </location>
</feature>
<name>A0A2Z5G2G1_9BACT</name>
<evidence type="ECO:0000256" key="4">
    <source>
        <dbReference type="ARBA" id="ARBA00022989"/>
    </source>
</evidence>
<evidence type="ECO:0000256" key="7">
    <source>
        <dbReference type="SAM" id="Phobius"/>
    </source>
</evidence>
<keyword evidence="9" id="KW-1185">Reference proteome</keyword>
<keyword evidence="4 7" id="KW-1133">Transmembrane helix</keyword>
<evidence type="ECO:0000256" key="1">
    <source>
        <dbReference type="ARBA" id="ARBA00004141"/>
    </source>
</evidence>
<dbReference type="Pfam" id="PF00230">
    <property type="entry name" value="MIP"/>
    <property type="match status" value="1"/>
</dbReference>
<proteinExistence type="inferred from homology"/>
<dbReference type="GO" id="GO:0015267">
    <property type="term" value="F:channel activity"/>
    <property type="evidence" value="ECO:0007669"/>
    <property type="project" value="InterPro"/>
</dbReference>
<comment type="subcellular location">
    <subcellularLocation>
        <location evidence="1">Membrane</location>
        <topology evidence="1">Multi-pass membrane protein</topology>
    </subcellularLocation>
</comment>
<evidence type="ECO:0000256" key="3">
    <source>
        <dbReference type="ARBA" id="ARBA00022692"/>
    </source>
</evidence>
<keyword evidence="2 6" id="KW-0813">Transport</keyword>
<dbReference type="InterPro" id="IPR023271">
    <property type="entry name" value="Aquaporin-like"/>
</dbReference>
<accession>A0A2Z5G2G1</accession>
<dbReference type="EMBL" id="CP030840">
    <property type="protein sequence ID" value="AXC13004.1"/>
    <property type="molecule type" value="Genomic_DNA"/>
</dbReference>
<dbReference type="PRINTS" id="PR00783">
    <property type="entry name" value="MINTRINSICP"/>
</dbReference>